<sequence>MTLRLRKIPALVTIRGELLMRKVVFVQGGGLGLDQEQAVRRLFEAARVPVEFEVHTAGRAALEHGLDALPAATFDAIRGCGIALKTKLLQPKGAGTPTAHGPLVPTNYNVAFRRKLGLFASVRPVHNLPGIPSRFSGVDFLLVREITEDLYTASEHEIVPGVVQSFKIVTEAACTRFFRLTFELARRTNRKTVHCIHKANILKMADGLFLDCYRTVAKDYPEITPKDLIVDNTCNQLVSRPQQFEVLAAGNLYGDLLSDLGAGLVGGVSTTAAINRGHDVTVYEAVYGASHESVPPDTANPLPLILPAIEMLKDIGEAPAAERIRAALCAVLTEGKVRTRDIGGTAGTVAFTDAIVARV</sequence>
<comment type="similarity">
    <text evidence="1">Belongs to the isocitrate and isopropylmalate dehydrogenases family.</text>
</comment>
<organism evidence="4 5">
    <name type="scientific">Frigoriglobus tundricola</name>
    <dbReference type="NCBI Taxonomy" id="2774151"/>
    <lineage>
        <taxon>Bacteria</taxon>
        <taxon>Pseudomonadati</taxon>
        <taxon>Planctomycetota</taxon>
        <taxon>Planctomycetia</taxon>
        <taxon>Gemmatales</taxon>
        <taxon>Gemmataceae</taxon>
        <taxon>Frigoriglobus</taxon>
    </lineage>
</organism>
<keyword evidence="5" id="KW-1185">Reference proteome</keyword>
<accession>A0A6M5Z3X2</accession>
<gene>
    <name evidence="4" type="ORF">FTUN_7535</name>
</gene>
<evidence type="ECO:0000313" key="5">
    <source>
        <dbReference type="Proteomes" id="UP000503447"/>
    </source>
</evidence>
<dbReference type="SUPFAM" id="SSF53659">
    <property type="entry name" value="Isocitrate/Isopropylmalate dehydrogenase-like"/>
    <property type="match status" value="1"/>
</dbReference>
<dbReference type="AlphaFoldDB" id="A0A6M5Z3X2"/>
<evidence type="ECO:0000256" key="1">
    <source>
        <dbReference type="ARBA" id="ARBA00007769"/>
    </source>
</evidence>
<keyword evidence="2 4" id="KW-0560">Oxidoreductase</keyword>
<protein>
    <submittedName>
        <fullName evidence="4">Isocitrate dehydrogenase [NAD]</fullName>
        <ecNumber evidence="4">1.1.1.41</ecNumber>
    </submittedName>
</protein>
<dbReference type="EMBL" id="CP053452">
    <property type="protein sequence ID" value="QJW99912.1"/>
    <property type="molecule type" value="Genomic_DNA"/>
</dbReference>
<dbReference type="KEGG" id="ftj:FTUN_7535"/>
<dbReference type="EC" id="1.1.1.41" evidence="4"/>
<dbReference type="GO" id="GO:0006102">
    <property type="term" value="P:isocitrate metabolic process"/>
    <property type="evidence" value="ECO:0007669"/>
    <property type="project" value="TreeGrafter"/>
</dbReference>
<dbReference type="PANTHER" id="PTHR11835">
    <property type="entry name" value="DECARBOXYLATING DEHYDROGENASES-ISOCITRATE, ISOPROPYLMALATE, TARTRATE"/>
    <property type="match status" value="1"/>
</dbReference>
<reference evidence="5" key="1">
    <citation type="submission" date="2020-05" db="EMBL/GenBank/DDBJ databases">
        <title>Frigoriglobus tundricola gen. nov., sp. nov., a psychrotolerant cellulolytic planctomycete of the family Gemmataceae with two divergent copies of 16S rRNA gene.</title>
        <authorList>
            <person name="Kulichevskaya I.S."/>
            <person name="Ivanova A.A."/>
            <person name="Naumoff D.G."/>
            <person name="Beletsky A.V."/>
            <person name="Rijpstra W.I.C."/>
            <person name="Sinninghe Damste J.S."/>
            <person name="Mardanov A.V."/>
            <person name="Ravin N.V."/>
            <person name="Dedysh S.N."/>
        </authorList>
    </citation>
    <scope>NUCLEOTIDE SEQUENCE [LARGE SCALE GENOMIC DNA]</scope>
    <source>
        <strain evidence="5">PL17</strain>
    </source>
</reference>
<evidence type="ECO:0000256" key="2">
    <source>
        <dbReference type="ARBA" id="ARBA00023002"/>
    </source>
</evidence>
<evidence type="ECO:0000259" key="3">
    <source>
        <dbReference type="SMART" id="SM01329"/>
    </source>
</evidence>
<evidence type="ECO:0000313" key="4">
    <source>
        <dbReference type="EMBL" id="QJW99912.1"/>
    </source>
</evidence>
<dbReference type="GO" id="GO:0006099">
    <property type="term" value="P:tricarboxylic acid cycle"/>
    <property type="evidence" value="ECO:0007669"/>
    <property type="project" value="TreeGrafter"/>
</dbReference>
<dbReference type="Gene3D" id="3.40.718.10">
    <property type="entry name" value="Isopropylmalate Dehydrogenase"/>
    <property type="match status" value="1"/>
</dbReference>
<dbReference type="PANTHER" id="PTHR11835:SF34">
    <property type="entry name" value="ISOCITRATE DEHYDROGENASE [NAD] SUBUNIT ALPHA, MITOCHONDRIAL"/>
    <property type="match status" value="1"/>
</dbReference>
<dbReference type="Pfam" id="PF00180">
    <property type="entry name" value="Iso_dh"/>
    <property type="match status" value="1"/>
</dbReference>
<dbReference type="SMART" id="SM01329">
    <property type="entry name" value="Iso_dh"/>
    <property type="match status" value="1"/>
</dbReference>
<dbReference type="Proteomes" id="UP000503447">
    <property type="component" value="Chromosome"/>
</dbReference>
<feature type="domain" description="Isopropylmalate dehydrogenase-like" evidence="3">
    <location>
        <begin position="22"/>
        <end position="355"/>
    </location>
</feature>
<proteinExistence type="inferred from homology"/>
<name>A0A6M5Z3X2_9BACT</name>
<dbReference type="GO" id="GO:0004449">
    <property type="term" value="F:isocitrate dehydrogenase (NAD+) activity"/>
    <property type="evidence" value="ECO:0007669"/>
    <property type="project" value="UniProtKB-EC"/>
</dbReference>
<dbReference type="InterPro" id="IPR024084">
    <property type="entry name" value="IsoPropMal-DH-like_dom"/>
</dbReference>